<sequence length="129" mass="15106">MSIDCFIYHPLKLWFDLTLFFLVFIAFVVLIYLAYRRLDEMEYLLNKCSLITPNQRVWGNSIRGRMIRLSAVTAAVVLPKWNVKRGAADWQQVQAFPRNLKRLLQGTLLVGVLFLMSATADILYKWLHQ</sequence>
<gene>
    <name evidence="2" type="ORF">E4167_25845</name>
</gene>
<keyword evidence="1" id="KW-1133">Transmembrane helix</keyword>
<dbReference type="RefSeq" id="WP_017847281.1">
    <property type="nucleotide sequence ID" value="NZ_CP039631.3"/>
</dbReference>
<evidence type="ECO:0000256" key="1">
    <source>
        <dbReference type="SAM" id="Phobius"/>
    </source>
</evidence>
<organism evidence="2 3">
    <name type="scientific">Pseudomonas veronii</name>
    <dbReference type="NCBI Taxonomy" id="76761"/>
    <lineage>
        <taxon>Bacteria</taxon>
        <taxon>Pseudomonadati</taxon>
        <taxon>Pseudomonadota</taxon>
        <taxon>Gammaproteobacteria</taxon>
        <taxon>Pseudomonadales</taxon>
        <taxon>Pseudomonadaceae</taxon>
        <taxon>Pseudomonas</taxon>
    </lineage>
</organism>
<feature type="transmembrane region" description="Helical" evidence="1">
    <location>
        <begin position="17"/>
        <end position="35"/>
    </location>
</feature>
<protein>
    <submittedName>
        <fullName evidence="2">Uncharacterized protein</fullName>
    </submittedName>
</protein>
<dbReference type="Proteomes" id="UP000298274">
    <property type="component" value="Chromosome"/>
</dbReference>
<keyword evidence="1" id="KW-0812">Transmembrane</keyword>
<feature type="transmembrane region" description="Helical" evidence="1">
    <location>
        <begin position="103"/>
        <end position="124"/>
    </location>
</feature>
<keyword evidence="1" id="KW-0472">Membrane</keyword>
<reference evidence="3" key="1">
    <citation type="submission" date="2019-04" db="EMBL/GenBank/DDBJ databases">
        <title>Complete genome sequence of Pseudomonas veronii strain PVy, a versatile degrader capable of using multiple contaminants as sole carbon sources.</title>
        <authorList>
            <person name="Lopez-Echartea E."/>
            <person name="Ridl J."/>
            <person name="Pajer P."/>
            <person name="Strejcek M."/>
            <person name="Suman J."/>
            <person name="Uhlik O."/>
        </authorList>
    </citation>
    <scope>NUCLEOTIDE SEQUENCE [LARGE SCALE GENOMIC DNA]</scope>
    <source>
        <strain evidence="3">Pvy</strain>
    </source>
</reference>
<dbReference type="AlphaFoldDB" id="A0A4P7YA37"/>
<proteinExistence type="predicted"/>
<accession>A0A4P7YA37</accession>
<dbReference type="EMBL" id="CP039631">
    <property type="protein sequence ID" value="QCG67659.1"/>
    <property type="molecule type" value="Genomic_DNA"/>
</dbReference>
<evidence type="ECO:0000313" key="3">
    <source>
        <dbReference type="Proteomes" id="UP000298274"/>
    </source>
</evidence>
<evidence type="ECO:0000313" key="2">
    <source>
        <dbReference type="EMBL" id="QCG67659.1"/>
    </source>
</evidence>
<name>A0A4P7YA37_PSEVE</name>